<comment type="subunit">
    <text evidence="5">Monomer.</text>
</comment>
<dbReference type="FunFam" id="2.40.70.10:FF:000026">
    <property type="entry name" value="Endothiapepsin"/>
    <property type="match status" value="1"/>
</dbReference>
<keyword evidence="8 16" id="KW-0645">Protease</keyword>
<evidence type="ECO:0000256" key="1">
    <source>
        <dbReference type="ARBA" id="ARBA00000043"/>
    </source>
</evidence>
<dbReference type="InterPro" id="IPR033121">
    <property type="entry name" value="PEPTIDASE_A1"/>
</dbReference>
<dbReference type="GO" id="GO:0004190">
    <property type="term" value="F:aspartic-type endopeptidase activity"/>
    <property type="evidence" value="ECO:0007669"/>
    <property type="project" value="UniProtKB-KW"/>
</dbReference>
<gene>
    <name evidence="20" type="ORF">N7456_003386</name>
</gene>
<organism evidence="20 21">
    <name type="scientific">Penicillium angulare</name>
    <dbReference type="NCBI Taxonomy" id="116970"/>
    <lineage>
        <taxon>Eukaryota</taxon>
        <taxon>Fungi</taxon>
        <taxon>Dikarya</taxon>
        <taxon>Ascomycota</taxon>
        <taxon>Pezizomycotina</taxon>
        <taxon>Eurotiomycetes</taxon>
        <taxon>Eurotiomycetidae</taxon>
        <taxon>Eurotiales</taxon>
        <taxon>Aspergillaceae</taxon>
        <taxon>Penicillium</taxon>
    </lineage>
</organism>
<evidence type="ECO:0000256" key="18">
    <source>
        <dbReference type="SAM" id="SignalP"/>
    </source>
</evidence>
<comment type="catalytic activity">
    <reaction evidence="1">
        <text>Hydrolysis of proteins with broad specificity similar to that of pepsin A, preferring hydrophobic residues at P1 and P1', but also cleaving 20-Gly-|-Glu-21 in the B chain of insulin. Clots milk, and activates trypsinogen.</text>
        <dbReference type="EC" id="3.4.23.20"/>
    </reaction>
</comment>
<dbReference type="InterPro" id="IPR021109">
    <property type="entry name" value="Peptidase_aspartic_dom_sf"/>
</dbReference>
<sequence>MHLLYSLILIVCLSYEVFAAPSGLLRPIRKSKSFRVERVKRSNYVRDGSTALRKAYRKYGITASQMDGGNMDDFEPFFGIFGGFGGNGGNGRQSSSSSSSSSSSDSSTDSDQEGTVTATSVEGGSEFVSPVVIGGQNITLDFDTGSADMWVMNTGLSSSTTKGHETFDPEKSSTFQYVNGEFDISYGDSSYAAGYLGQDTVNIGGAIVKNQVFGLPVEVSSEFIEDTSSNGLVGLSFSSLNSFEPGPQKTFFDNIAAELEEPVFTSRLRSDGVGEYGFGKIDHSLYTGTMANISIDSSAGFWQFDSTQYAVGSGATRDITNVTAAIADTGTTLLLISPDVVEAYYEEVKGSSYSSSVGGYIYPCSVDLPDLTMGMGSSFQAVVPGSVLEYAEVGTNKTSGETMCYGGVQSCSGSDFQIFGDMFLRSYYVVFDKRGPSLGVATHK</sequence>
<evidence type="ECO:0000256" key="10">
    <source>
        <dbReference type="ARBA" id="ARBA00022750"/>
    </source>
</evidence>
<feature type="region of interest" description="Disordered" evidence="17">
    <location>
        <begin position="89"/>
        <end position="121"/>
    </location>
</feature>
<evidence type="ECO:0000313" key="21">
    <source>
        <dbReference type="Proteomes" id="UP001149165"/>
    </source>
</evidence>
<comment type="similarity">
    <text evidence="4 16">Belongs to the peptidase A1 family.</text>
</comment>
<comment type="subcellular location">
    <subcellularLocation>
        <location evidence="3">Secreted</location>
    </subcellularLocation>
</comment>
<dbReference type="EMBL" id="JAPQKH010000003">
    <property type="protein sequence ID" value="KAJ5106711.1"/>
    <property type="molecule type" value="Genomic_DNA"/>
</dbReference>
<dbReference type="Gene3D" id="2.40.70.10">
    <property type="entry name" value="Acid Proteases"/>
    <property type="match status" value="2"/>
</dbReference>
<accession>A0A9W9KI70</accession>
<evidence type="ECO:0000256" key="11">
    <source>
        <dbReference type="ARBA" id="ARBA00022801"/>
    </source>
</evidence>
<dbReference type="Proteomes" id="UP001149165">
    <property type="component" value="Unassembled WGS sequence"/>
</dbReference>
<dbReference type="AlphaFoldDB" id="A0A9W9KI70"/>
<evidence type="ECO:0000256" key="14">
    <source>
        <dbReference type="ARBA" id="ARBA00023180"/>
    </source>
</evidence>
<keyword evidence="14" id="KW-0325">Glycoprotein</keyword>
<feature type="active site" evidence="15">
    <location>
        <position position="328"/>
    </location>
</feature>
<evidence type="ECO:0000313" key="20">
    <source>
        <dbReference type="EMBL" id="KAJ5106711.1"/>
    </source>
</evidence>
<dbReference type="OrthoDB" id="2747330at2759"/>
<keyword evidence="10 16" id="KW-0064">Aspartyl protease</keyword>
<evidence type="ECO:0000256" key="6">
    <source>
        <dbReference type="ARBA" id="ARBA00013206"/>
    </source>
</evidence>
<feature type="compositionally biased region" description="Low complexity" evidence="17">
    <location>
        <begin position="94"/>
        <end position="109"/>
    </location>
</feature>
<keyword evidence="11 16" id="KW-0378">Hydrolase</keyword>
<evidence type="ECO:0000256" key="2">
    <source>
        <dbReference type="ARBA" id="ARBA00002983"/>
    </source>
</evidence>
<dbReference type="InterPro" id="IPR001461">
    <property type="entry name" value="Aspartic_peptidase_A1"/>
</dbReference>
<dbReference type="GO" id="GO:0006508">
    <property type="term" value="P:proteolysis"/>
    <property type="evidence" value="ECO:0007669"/>
    <property type="project" value="UniProtKB-KW"/>
</dbReference>
<dbReference type="EC" id="3.4.23.20" evidence="6"/>
<evidence type="ECO:0000256" key="7">
    <source>
        <dbReference type="ARBA" id="ARBA00022525"/>
    </source>
</evidence>
<keyword evidence="12" id="KW-0865">Zymogen</keyword>
<proteinExistence type="inferred from homology"/>
<evidence type="ECO:0000256" key="15">
    <source>
        <dbReference type="PIRSR" id="PIRSR601461-1"/>
    </source>
</evidence>
<feature type="chain" id="PRO_5040832151" description="penicillopepsin" evidence="18">
    <location>
        <begin position="20"/>
        <end position="444"/>
    </location>
</feature>
<evidence type="ECO:0000256" key="17">
    <source>
        <dbReference type="SAM" id="MobiDB-lite"/>
    </source>
</evidence>
<dbReference type="FunFam" id="2.40.70.10:FF:000024">
    <property type="entry name" value="Endothiapepsin"/>
    <property type="match status" value="1"/>
</dbReference>
<reference evidence="20" key="2">
    <citation type="journal article" date="2023" name="IMA Fungus">
        <title>Comparative genomic study of the Penicillium genus elucidates a diverse pangenome and 15 lateral gene transfer events.</title>
        <authorList>
            <person name="Petersen C."/>
            <person name="Sorensen T."/>
            <person name="Nielsen M.R."/>
            <person name="Sondergaard T.E."/>
            <person name="Sorensen J.L."/>
            <person name="Fitzpatrick D.A."/>
            <person name="Frisvad J.C."/>
            <person name="Nielsen K.L."/>
        </authorList>
    </citation>
    <scope>NUCLEOTIDE SEQUENCE</scope>
    <source>
        <strain evidence="20">IBT 30069</strain>
    </source>
</reference>
<evidence type="ECO:0000256" key="5">
    <source>
        <dbReference type="ARBA" id="ARBA00011245"/>
    </source>
</evidence>
<dbReference type="PRINTS" id="PR00792">
    <property type="entry name" value="PEPSIN"/>
</dbReference>
<dbReference type="Pfam" id="PF00026">
    <property type="entry name" value="Asp"/>
    <property type="match status" value="1"/>
</dbReference>
<reference evidence="20" key="1">
    <citation type="submission" date="2022-11" db="EMBL/GenBank/DDBJ databases">
        <authorList>
            <person name="Petersen C."/>
        </authorList>
    </citation>
    <scope>NUCLEOTIDE SEQUENCE</scope>
    <source>
        <strain evidence="20">IBT 30069</strain>
    </source>
</reference>
<dbReference type="PROSITE" id="PS00141">
    <property type="entry name" value="ASP_PROTEASE"/>
    <property type="match status" value="1"/>
</dbReference>
<evidence type="ECO:0000256" key="13">
    <source>
        <dbReference type="ARBA" id="ARBA00023157"/>
    </source>
</evidence>
<protein>
    <recommendedName>
        <fullName evidence="6">penicillopepsin</fullName>
        <ecNumber evidence="6">3.4.23.20</ecNumber>
    </recommendedName>
</protein>
<keyword evidence="13" id="KW-1015">Disulfide bond</keyword>
<evidence type="ECO:0000256" key="12">
    <source>
        <dbReference type="ARBA" id="ARBA00023145"/>
    </source>
</evidence>
<evidence type="ECO:0000256" key="9">
    <source>
        <dbReference type="ARBA" id="ARBA00022729"/>
    </source>
</evidence>
<feature type="signal peptide" evidence="18">
    <location>
        <begin position="1"/>
        <end position="19"/>
    </location>
</feature>
<evidence type="ECO:0000256" key="16">
    <source>
        <dbReference type="RuleBase" id="RU000454"/>
    </source>
</evidence>
<dbReference type="PANTHER" id="PTHR47966:SF23">
    <property type="entry name" value="ASPARTIC ENDOPEPTIDASE, PUTATIVE (AFU_ORTHOLOGUE AFUA_2G15950)-RELATED"/>
    <property type="match status" value="1"/>
</dbReference>
<keyword evidence="7" id="KW-0964">Secreted</keyword>
<keyword evidence="21" id="KW-1185">Reference proteome</keyword>
<comment type="function">
    <text evidence="2">Secreted aspartic endopeptidase that allows assimilation of proteinaceous substrates. The scissile peptide bond is attacked by a nucleophilic water molecule activated by two aspartic residues in the active site. Shows a broad primary substrate specificity. Favors hydrophobic residues at the P1 and P1' positions, but can also activate trypsinogen and hydrolyze the B chain of insulin between positions 'Gly-20' and 'Glu-21'.</text>
</comment>
<comment type="caution">
    <text evidence="20">The sequence shown here is derived from an EMBL/GenBank/DDBJ whole genome shotgun (WGS) entry which is preliminary data.</text>
</comment>
<dbReference type="SUPFAM" id="SSF50630">
    <property type="entry name" value="Acid proteases"/>
    <property type="match status" value="1"/>
</dbReference>
<dbReference type="CDD" id="cd06097">
    <property type="entry name" value="Aspergillopepsin_like"/>
    <property type="match status" value="1"/>
</dbReference>
<evidence type="ECO:0000259" key="19">
    <source>
        <dbReference type="PROSITE" id="PS51767"/>
    </source>
</evidence>
<dbReference type="PANTHER" id="PTHR47966">
    <property type="entry name" value="BETA-SITE APP-CLEAVING ENZYME, ISOFORM A-RELATED"/>
    <property type="match status" value="1"/>
</dbReference>
<feature type="active site" evidence="15">
    <location>
        <position position="143"/>
    </location>
</feature>
<keyword evidence="9 18" id="KW-0732">Signal</keyword>
<name>A0A9W9KI70_9EURO</name>
<evidence type="ECO:0000256" key="4">
    <source>
        <dbReference type="ARBA" id="ARBA00007447"/>
    </source>
</evidence>
<dbReference type="InterPro" id="IPR034163">
    <property type="entry name" value="Aspergillopepsin-like_cat_dom"/>
</dbReference>
<evidence type="ECO:0000256" key="3">
    <source>
        <dbReference type="ARBA" id="ARBA00004613"/>
    </source>
</evidence>
<dbReference type="PROSITE" id="PS51767">
    <property type="entry name" value="PEPTIDASE_A1"/>
    <property type="match status" value="1"/>
</dbReference>
<evidence type="ECO:0000256" key="8">
    <source>
        <dbReference type="ARBA" id="ARBA00022670"/>
    </source>
</evidence>
<dbReference type="GO" id="GO:0005576">
    <property type="term" value="C:extracellular region"/>
    <property type="evidence" value="ECO:0007669"/>
    <property type="project" value="UniProtKB-SubCell"/>
</dbReference>
<dbReference type="InterPro" id="IPR001969">
    <property type="entry name" value="Aspartic_peptidase_AS"/>
</dbReference>
<feature type="domain" description="Peptidase A1" evidence="19">
    <location>
        <begin position="127"/>
        <end position="441"/>
    </location>
</feature>